<protein>
    <submittedName>
        <fullName evidence="7">Glycophosphotransferase</fullName>
    </submittedName>
</protein>
<feature type="region of interest" description="Disordered" evidence="1">
    <location>
        <begin position="101"/>
        <end position="179"/>
    </location>
</feature>
<keyword evidence="2" id="KW-0812">Transmembrane</keyword>
<dbReference type="STRING" id="670386.D3BCM8"/>
<dbReference type="AlphaFoldDB" id="D3BCM8"/>
<dbReference type="Proteomes" id="UP000001396">
    <property type="component" value="Unassembled WGS sequence"/>
</dbReference>
<sequence length="512" mass="59284">MRRLVGGSPFTMRILWCILVLSVASVVCIYLFISTTNDSQEKEKSLFVHNHNDHLNGLPQKFIKNNHLPNIVVDPTPSASSKPNSKNLNFPKIIIDTGGPTNEIILTTPTNTKHHDKDQQNNDTHPTTKVKKESINTLSQHSTNKNLTSKTVESNISSSRSNNHNQTQLPPPPTTKKPEIPTIIFAPGQRYEDTIDVFNQTEPSLKYTLQCEYIDIVYTWVNGTDPNNILGRTKREEQKKIKPLAMNRVRDLMGLKYSLRSIKKHVPWVRKVFVVTDSQYPYWFNTSNKEIEFIFHKDFFKNTSHIPTFNSNGIEWNFHNLPNSVSDCFLYFNDDTFVGNNLPIETIWNKDKGQALYFTSWKAPQEDTSMIKTSSWHFIWGNATRPYHSHTIMFYNKQLLKLIERTFPKQIEATSNEPFRTGDNVNMGFIYSQFAQRYYNTVQPKRYDYYYALVDDADKVRKAMERILKDRPNTVCLNDEFGAIPNPAALSILKQTYEALLPEKPSWELDIE</sequence>
<evidence type="ECO:0000313" key="7">
    <source>
        <dbReference type="EMBL" id="EFA80670.1"/>
    </source>
</evidence>
<dbReference type="RefSeq" id="XP_020432790.1">
    <property type="nucleotide sequence ID" value="XM_020577116.1"/>
</dbReference>
<dbReference type="GO" id="GO:0016772">
    <property type="term" value="F:transferase activity, transferring phosphorus-containing groups"/>
    <property type="evidence" value="ECO:0007669"/>
    <property type="project" value="InterPro"/>
</dbReference>
<dbReference type="InterPro" id="IPR021520">
    <property type="entry name" value="Stealth_CR2"/>
</dbReference>
<comment type="caution">
    <text evidence="7">The sequence shown here is derived from an EMBL/GenBank/DDBJ whole genome shotgun (WGS) entry which is preliminary data.</text>
</comment>
<keyword evidence="2" id="KW-0472">Membrane</keyword>
<evidence type="ECO:0000313" key="8">
    <source>
        <dbReference type="Proteomes" id="UP000001396"/>
    </source>
</evidence>
<dbReference type="EMBL" id="ADBJ01000028">
    <property type="protein sequence ID" value="EFA80670.1"/>
    <property type="molecule type" value="Genomic_DNA"/>
</dbReference>
<dbReference type="Pfam" id="PF17101">
    <property type="entry name" value="Stealth_CR1"/>
    <property type="match status" value="1"/>
</dbReference>
<dbReference type="PANTHER" id="PTHR47452">
    <property type="entry name" value="PUTATIVE-RELATED"/>
    <property type="match status" value="1"/>
</dbReference>
<evidence type="ECO:0000259" key="6">
    <source>
        <dbReference type="Pfam" id="PF17103"/>
    </source>
</evidence>
<dbReference type="InParanoid" id="D3BCM8"/>
<evidence type="ECO:0000256" key="2">
    <source>
        <dbReference type="SAM" id="Phobius"/>
    </source>
</evidence>
<reference evidence="7 8" key="1">
    <citation type="journal article" date="2011" name="Genome Res.">
        <title>Phylogeny-wide analysis of social amoeba genomes highlights ancient origins for complex intercellular communication.</title>
        <authorList>
            <person name="Heidel A.J."/>
            <person name="Lawal H.M."/>
            <person name="Felder M."/>
            <person name="Schilde C."/>
            <person name="Helps N.R."/>
            <person name="Tunggal B."/>
            <person name="Rivero F."/>
            <person name="John U."/>
            <person name="Schleicher M."/>
            <person name="Eichinger L."/>
            <person name="Platzer M."/>
            <person name="Noegel A.A."/>
            <person name="Schaap P."/>
            <person name="Gloeckner G."/>
        </authorList>
    </citation>
    <scope>NUCLEOTIDE SEQUENCE [LARGE SCALE GENOMIC DNA]</scope>
    <source>
        <strain evidence="8">ATCC 26659 / Pp 5 / PN500</strain>
    </source>
</reference>
<organism evidence="7 8">
    <name type="scientific">Heterostelium pallidum (strain ATCC 26659 / Pp 5 / PN500)</name>
    <name type="common">Cellular slime mold</name>
    <name type="synonym">Polysphondylium pallidum</name>
    <dbReference type="NCBI Taxonomy" id="670386"/>
    <lineage>
        <taxon>Eukaryota</taxon>
        <taxon>Amoebozoa</taxon>
        <taxon>Evosea</taxon>
        <taxon>Eumycetozoa</taxon>
        <taxon>Dictyostelia</taxon>
        <taxon>Acytosteliales</taxon>
        <taxon>Acytosteliaceae</taxon>
        <taxon>Heterostelium</taxon>
    </lineage>
</organism>
<dbReference type="InterPro" id="IPR031357">
    <property type="entry name" value="Stealth_CR3"/>
</dbReference>
<dbReference type="Pfam" id="PF11380">
    <property type="entry name" value="Stealth_CR2"/>
    <property type="match status" value="1"/>
</dbReference>
<accession>D3BCM8</accession>
<evidence type="ECO:0000259" key="5">
    <source>
        <dbReference type="Pfam" id="PF17102"/>
    </source>
</evidence>
<evidence type="ECO:0000256" key="1">
    <source>
        <dbReference type="SAM" id="MobiDB-lite"/>
    </source>
</evidence>
<feature type="compositionally biased region" description="Low complexity" evidence="1">
    <location>
        <begin position="154"/>
        <end position="165"/>
    </location>
</feature>
<name>D3BCM8_HETP5</name>
<dbReference type="PANTHER" id="PTHR47452:SF1">
    <property type="match status" value="1"/>
</dbReference>
<feature type="domain" description="Stealth protein CR4 conserved region 4" evidence="6">
    <location>
        <begin position="466"/>
        <end position="510"/>
    </location>
</feature>
<dbReference type="InterPro" id="IPR053362">
    <property type="entry name" value="RPS_phosphotransferase_WefF"/>
</dbReference>
<dbReference type="GeneID" id="31361736"/>
<evidence type="ECO:0000259" key="3">
    <source>
        <dbReference type="Pfam" id="PF11380"/>
    </source>
</evidence>
<dbReference type="InterPro" id="IPR031356">
    <property type="entry name" value="Stealth_CR4"/>
</dbReference>
<keyword evidence="8" id="KW-1185">Reference proteome</keyword>
<dbReference type="Pfam" id="PF17102">
    <property type="entry name" value="Stealth_CR3"/>
    <property type="match status" value="1"/>
</dbReference>
<evidence type="ECO:0000259" key="4">
    <source>
        <dbReference type="Pfam" id="PF17101"/>
    </source>
</evidence>
<keyword evidence="7" id="KW-0808">Transferase</keyword>
<feature type="region of interest" description="Disordered" evidence="1">
    <location>
        <begin position="74"/>
        <end position="93"/>
    </location>
</feature>
<gene>
    <name evidence="7" type="ORF">PPL_06253</name>
</gene>
<feature type="transmembrane region" description="Helical" evidence="2">
    <location>
        <begin position="12"/>
        <end position="33"/>
    </location>
</feature>
<proteinExistence type="predicted"/>
<feature type="domain" description="Stealth protein CR1 conserved region 1" evidence="4">
    <location>
        <begin position="212"/>
        <end position="239"/>
    </location>
</feature>
<dbReference type="Pfam" id="PF17103">
    <property type="entry name" value="Stealth_CR4"/>
    <property type="match status" value="1"/>
</dbReference>
<feature type="compositionally biased region" description="Polar residues" evidence="1">
    <location>
        <begin position="77"/>
        <end position="88"/>
    </location>
</feature>
<dbReference type="InterPro" id="IPR031358">
    <property type="entry name" value="Stealth_CR1"/>
</dbReference>
<feature type="domain" description="Stealth protein CR2 conserved region 2" evidence="3">
    <location>
        <begin position="248"/>
        <end position="354"/>
    </location>
</feature>
<feature type="compositionally biased region" description="Polar residues" evidence="1">
    <location>
        <begin position="135"/>
        <end position="153"/>
    </location>
</feature>
<keyword evidence="2" id="KW-1133">Transmembrane helix</keyword>
<feature type="domain" description="Stealth protein CR3 conserved region 3" evidence="5">
    <location>
        <begin position="389"/>
        <end position="435"/>
    </location>
</feature>